<evidence type="ECO:0000256" key="2">
    <source>
        <dbReference type="ARBA" id="ARBA00022741"/>
    </source>
</evidence>
<dbReference type="Gene3D" id="3.30.70.1620">
    <property type="match status" value="1"/>
</dbReference>
<reference evidence="9" key="1">
    <citation type="submission" date="2015-05" db="EMBL/GenBank/DDBJ databases">
        <authorList>
            <person name="Collingro A."/>
        </authorList>
    </citation>
    <scope>NUCLEOTIDE SEQUENCE [LARGE SCALE GENOMIC DNA]</scope>
    <source>
        <strain evidence="9">Ps</strain>
    </source>
</reference>
<evidence type="ECO:0000256" key="1">
    <source>
        <dbReference type="ARBA" id="ARBA00022490"/>
    </source>
</evidence>
<feature type="coiled-coil region" evidence="6">
    <location>
        <begin position="747"/>
        <end position="781"/>
    </location>
</feature>
<evidence type="ECO:0000256" key="4">
    <source>
        <dbReference type="ARBA" id="ARBA00023054"/>
    </source>
</evidence>
<evidence type="ECO:0000313" key="8">
    <source>
        <dbReference type="EMBL" id="CRX37025.1"/>
    </source>
</evidence>
<feature type="coiled-coil region" evidence="6">
    <location>
        <begin position="182"/>
        <end position="283"/>
    </location>
</feature>
<feature type="coiled-coil region" evidence="6">
    <location>
        <begin position="559"/>
        <end position="593"/>
    </location>
</feature>
<dbReference type="GO" id="GO:0005737">
    <property type="term" value="C:cytoplasm"/>
    <property type="evidence" value="ECO:0007669"/>
    <property type="project" value="UniProtKB-SubCell"/>
</dbReference>
<dbReference type="HAMAP" id="MF_01894">
    <property type="entry name" value="Smc_prok"/>
    <property type="match status" value="1"/>
</dbReference>
<dbReference type="Pfam" id="PF06470">
    <property type="entry name" value="SMC_hinge"/>
    <property type="match status" value="1"/>
</dbReference>
<dbReference type="PANTHER" id="PTHR43977">
    <property type="entry name" value="STRUCTURAL MAINTENANCE OF CHROMOSOMES PROTEIN 3"/>
    <property type="match status" value="1"/>
</dbReference>
<dbReference type="GO" id="GO:0005694">
    <property type="term" value="C:chromosome"/>
    <property type="evidence" value="ECO:0007669"/>
    <property type="project" value="InterPro"/>
</dbReference>
<evidence type="ECO:0000256" key="6">
    <source>
        <dbReference type="HAMAP-Rule" id="MF_01894"/>
    </source>
</evidence>
<feature type="coiled-coil region" evidence="6">
    <location>
        <begin position="640"/>
        <end position="667"/>
    </location>
</feature>
<dbReference type="SUPFAM" id="SSF52540">
    <property type="entry name" value="P-loop containing nucleoside triphosphate hydrolases"/>
    <property type="match status" value="1"/>
</dbReference>
<dbReference type="GO" id="GO:0007059">
    <property type="term" value="P:chromosome segregation"/>
    <property type="evidence" value="ECO:0007669"/>
    <property type="project" value="UniProtKB-UniRule"/>
</dbReference>
<keyword evidence="4 6" id="KW-0175">Coiled coil</keyword>
<dbReference type="EMBL" id="CWGI01000001">
    <property type="protein sequence ID" value="CRX37025.1"/>
    <property type="molecule type" value="Genomic_DNA"/>
</dbReference>
<protein>
    <recommendedName>
        <fullName evidence="6">Chromosome partition protein Smc</fullName>
    </recommendedName>
</protein>
<evidence type="ECO:0000313" key="9">
    <source>
        <dbReference type="Proteomes" id="UP000242141"/>
    </source>
</evidence>
<keyword evidence="5 6" id="KW-0238">DNA-binding</keyword>
<evidence type="ECO:0000256" key="3">
    <source>
        <dbReference type="ARBA" id="ARBA00022840"/>
    </source>
</evidence>
<dbReference type="InterPro" id="IPR011890">
    <property type="entry name" value="SMC_prok"/>
</dbReference>
<dbReference type="InterPro" id="IPR036277">
    <property type="entry name" value="SMC_hinge_sf"/>
</dbReference>
<dbReference type="InterPro" id="IPR003395">
    <property type="entry name" value="RecF/RecN/SMC_N"/>
</dbReference>
<keyword evidence="1 6" id="KW-0963">Cytoplasm</keyword>
<keyword evidence="9" id="KW-1185">Reference proteome</keyword>
<dbReference type="InterPro" id="IPR024704">
    <property type="entry name" value="SMC"/>
</dbReference>
<feature type="binding site" evidence="6">
    <location>
        <begin position="32"/>
        <end position="39"/>
    </location>
    <ligand>
        <name>ATP</name>
        <dbReference type="ChEBI" id="CHEBI:30616"/>
    </ligand>
</feature>
<evidence type="ECO:0000259" key="7">
    <source>
        <dbReference type="SMART" id="SM00968"/>
    </source>
</evidence>
<gene>
    <name evidence="6" type="primary">smc</name>
    <name evidence="8" type="ORF">HEPPS_02250</name>
</gene>
<comment type="domain">
    <text evidence="6">Contains large globular domains required for ATP hydrolysis at each terminus and a third globular domain forming a flexible hinge near the middle of the molecule. These domains are separated by coiled-coil structures.</text>
</comment>
<dbReference type="InterPro" id="IPR010935">
    <property type="entry name" value="SMC_hinge"/>
</dbReference>
<dbReference type="InterPro" id="IPR027417">
    <property type="entry name" value="P-loop_NTPase"/>
</dbReference>
<evidence type="ECO:0000256" key="5">
    <source>
        <dbReference type="ARBA" id="ARBA00023125"/>
    </source>
</evidence>
<dbReference type="Proteomes" id="UP000242141">
    <property type="component" value="Unassembled WGS sequence"/>
</dbReference>
<keyword evidence="3 6" id="KW-0067">ATP-binding</keyword>
<comment type="similarity">
    <text evidence="6">Belongs to the SMC family.</text>
</comment>
<comment type="function">
    <text evidence="6">Required for chromosome condensation and partitioning.</text>
</comment>
<dbReference type="SUPFAM" id="SSF75553">
    <property type="entry name" value="Smc hinge domain"/>
    <property type="match status" value="1"/>
</dbReference>
<dbReference type="Pfam" id="PF02463">
    <property type="entry name" value="SMC_N"/>
    <property type="match status" value="1"/>
</dbReference>
<proteinExistence type="inferred from homology"/>
<dbReference type="Gene3D" id="1.20.1060.20">
    <property type="match status" value="1"/>
</dbReference>
<comment type="subunit">
    <text evidence="6">Homodimer.</text>
</comment>
<dbReference type="GO" id="GO:0007062">
    <property type="term" value="P:sister chromatid cohesion"/>
    <property type="evidence" value="ECO:0007669"/>
    <property type="project" value="InterPro"/>
</dbReference>
<sequence>MFLKKIELKGFKSFAFPTTIEFKKGLTVIVGPNGSGKSNINDALKWVLGETSKKTLRAKKTDDMIFSGTVTKNAADYAEVSLFFDNSNKLLEHQEQEVIITRKSYRNQNENKYFINKEKVRRKDIRNLFLDTGLGNTDLSIISQGSVAKIAEARPQDLRSLLDEASGVSKYQIHKKEALLKLDKVKTNLDIFEVKLNALKRQIEPLKKASEQAKNYLQIKAELTKIELPLIQIILKDSYHKQKELIETEKKSKKEKEIIEKNLDKFAKELKENQANLLKLDQEIMVLHTKQTDLQNNLNKKINFSGDKKEFSNKIKHSLYSINDLKEIIKEAEKEEQNLTKEISSFKIKMSDLRQETEDYIGKSNQIKFQLEHLKNADKNYNRAVKSILDNKLIFNLIYGTVKDIIKVEKKYELALEAAVANKFQNIVVNNEKTIKDAISFLKKNKLGVATFIPAENVKEKTIISELKNVILKINGFTAILSDVIKIDSKFKNVALSLGGNIAIFEDLDSALIAAKFIQYRLPIVTLEGDIIYPGFTVKGGFNNKISKKIELEKYQLGQEKLEKIIKKNEMMIDNLETNILDFNAKRDLVQKEIIRNAERLHHLDWEFQQLLENYQTIFKEDFDLNKVETKIKTEKPLSLEKIINQIKSLNAQKHQLSIKIIDAQDDQQLQNKRWQELLQKIQYSEINLDKLIRVISENVDILNKDYQLTYQNLEEKEFPKLKEPLEEIIKNQQQYRKELRAIGYIDQEAIERYQKLEKDYQKLNHEVSDLSEAKAKLNSTVKIMDQEMIKRINKTFVKINDRFDAIFKTLFRGGNGRLEFLEPENLLESGLEIKASAPGKAVKNLSLYSGGEKSLIALSLIFAINEIRNLPLLLLDEVEAALDEANVERFANFAKILNNQTQLIIVSHRPGTMEKADILYGVTMQEKGITSIFNVSLDKIKEEFIN</sequence>
<dbReference type="GO" id="GO:0016887">
    <property type="term" value="F:ATP hydrolysis activity"/>
    <property type="evidence" value="ECO:0007669"/>
    <property type="project" value="InterPro"/>
</dbReference>
<dbReference type="GO" id="GO:0030261">
    <property type="term" value="P:chromosome condensation"/>
    <property type="evidence" value="ECO:0007669"/>
    <property type="project" value="InterPro"/>
</dbReference>
<dbReference type="GO" id="GO:0005524">
    <property type="term" value="F:ATP binding"/>
    <property type="evidence" value="ECO:0007669"/>
    <property type="project" value="UniProtKB-UniRule"/>
</dbReference>
<comment type="subcellular location">
    <subcellularLocation>
        <location evidence="6">Cytoplasm</location>
    </subcellularLocation>
</comment>
<dbReference type="SMART" id="SM00968">
    <property type="entry name" value="SMC_hinge"/>
    <property type="match status" value="1"/>
</dbReference>
<dbReference type="GO" id="GO:0006260">
    <property type="term" value="P:DNA replication"/>
    <property type="evidence" value="ECO:0007669"/>
    <property type="project" value="UniProtKB-UniRule"/>
</dbReference>
<dbReference type="PIRSF" id="PIRSF005719">
    <property type="entry name" value="SMC"/>
    <property type="match status" value="1"/>
</dbReference>
<keyword evidence="2 6" id="KW-0547">Nucleotide-binding</keyword>
<organism evidence="8 9">
    <name type="scientific">Candidatus Hepatoplasma crinochetorum</name>
    <dbReference type="NCBI Taxonomy" id="295596"/>
    <lineage>
        <taxon>Bacteria</taxon>
        <taxon>Bacillati</taxon>
        <taxon>Mycoplasmatota</taxon>
        <taxon>Mollicutes</taxon>
        <taxon>Candidatus Hepatoplasmataceae</taxon>
        <taxon>Candidatus Hepatoplasma</taxon>
    </lineage>
</organism>
<name>A0A0G7ZLK1_9MOLU</name>
<dbReference type="GO" id="GO:0003677">
    <property type="term" value="F:DNA binding"/>
    <property type="evidence" value="ECO:0007669"/>
    <property type="project" value="UniProtKB-UniRule"/>
</dbReference>
<feature type="coiled-coil region" evidence="6">
    <location>
        <begin position="322"/>
        <end position="356"/>
    </location>
</feature>
<accession>A0A0G7ZLK1</accession>
<feature type="domain" description="SMC hinge" evidence="7">
    <location>
        <begin position="396"/>
        <end position="515"/>
    </location>
</feature>
<dbReference type="Gene3D" id="3.40.50.300">
    <property type="entry name" value="P-loop containing nucleotide triphosphate hydrolases"/>
    <property type="match status" value="2"/>
</dbReference>
<dbReference type="AlphaFoldDB" id="A0A0G7ZLK1"/>